<evidence type="ECO:0000256" key="10">
    <source>
        <dbReference type="ARBA" id="ARBA00039167"/>
    </source>
</evidence>
<keyword evidence="16" id="KW-1185">Reference proteome</keyword>
<keyword evidence="6" id="KW-0677">Repeat</keyword>
<organism evidence="15 16">
    <name type="scientific">Trichomonascus ciferrii</name>
    <dbReference type="NCBI Taxonomy" id="44093"/>
    <lineage>
        <taxon>Eukaryota</taxon>
        <taxon>Fungi</taxon>
        <taxon>Dikarya</taxon>
        <taxon>Ascomycota</taxon>
        <taxon>Saccharomycotina</taxon>
        <taxon>Dipodascomycetes</taxon>
        <taxon>Dipodascales</taxon>
        <taxon>Trichomonascaceae</taxon>
        <taxon>Trichomonascus</taxon>
        <taxon>Trichomonascus ciferrii complex</taxon>
    </lineage>
</organism>
<dbReference type="Gene3D" id="1.25.40.10">
    <property type="entry name" value="Tetratricopeptide repeat domain"/>
    <property type="match status" value="4"/>
</dbReference>
<evidence type="ECO:0000256" key="5">
    <source>
        <dbReference type="ARBA" id="ARBA00022728"/>
    </source>
</evidence>
<comment type="similarity">
    <text evidence="2">Belongs to the crooked-neck family.</text>
</comment>
<evidence type="ECO:0000256" key="11">
    <source>
        <dbReference type="PROSITE-ProRule" id="PRU00339"/>
    </source>
</evidence>
<evidence type="ECO:0000259" key="14">
    <source>
        <dbReference type="Pfam" id="PF23233"/>
    </source>
</evidence>
<keyword evidence="11" id="KW-0802">TPR repeat</keyword>
<dbReference type="InterPro" id="IPR019734">
    <property type="entry name" value="TPR_rpt"/>
</dbReference>
<comment type="function">
    <text evidence="9">Involved in pre-mRNA splicing and cell cycle progression. Required for the spliceosome assembly and initiation of the DNA replication.</text>
</comment>
<dbReference type="GO" id="GO:0071011">
    <property type="term" value="C:precatalytic spliceosome"/>
    <property type="evidence" value="ECO:0007669"/>
    <property type="project" value="TreeGrafter"/>
</dbReference>
<dbReference type="InterPro" id="IPR055430">
    <property type="entry name" value="HAT_Syf1_CNRKL1_C"/>
</dbReference>
<protein>
    <recommendedName>
        <fullName evidence="10">Pre-mRNA-splicing factor CLF1</fullName>
    </recommendedName>
</protein>
<evidence type="ECO:0000313" key="15">
    <source>
        <dbReference type="EMBL" id="KAA8917812.1"/>
    </source>
</evidence>
<dbReference type="SUPFAM" id="SSF48452">
    <property type="entry name" value="TPR-like"/>
    <property type="match status" value="2"/>
</dbReference>
<dbReference type="PROSITE" id="PS50005">
    <property type="entry name" value="TPR"/>
    <property type="match status" value="1"/>
</dbReference>
<dbReference type="FunFam" id="1.25.40.10:FF:000048">
    <property type="entry name" value="Cell cycle control protein"/>
    <property type="match status" value="1"/>
</dbReference>
<dbReference type="AlphaFoldDB" id="A0A642VEJ4"/>
<keyword evidence="7" id="KW-0508">mRNA splicing</keyword>
<feature type="domain" description="Pre-mRNA-splicing factor Syf1/CRNKL1-like C-terminal HAT-repeats" evidence="13">
    <location>
        <begin position="321"/>
        <end position="545"/>
    </location>
</feature>
<evidence type="ECO:0000256" key="12">
    <source>
        <dbReference type="SAM" id="MobiDB-lite"/>
    </source>
</evidence>
<evidence type="ECO:0000259" key="13">
    <source>
        <dbReference type="Pfam" id="PF23231"/>
    </source>
</evidence>
<keyword evidence="5" id="KW-0747">Spliceosome</keyword>
<keyword evidence="8" id="KW-0539">Nucleus</keyword>
<dbReference type="GO" id="GO:0000974">
    <property type="term" value="C:Prp19 complex"/>
    <property type="evidence" value="ECO:0007669"/>
    <property type="project" value="TreeGrafter"/>
</dbReference>
<proteinExistence type="inferred from homology"/>
<dbReference type="PANTHER" id="PTHR11246:SF3">
    <property type="entry name" value="CROOKED NECK-LIKE PROTEIN 1"/>
    <property type="match status" value="1"/>
</dbReference>
<evidence type="ECO:0000256" key="6">
    <source>
        <dbReference type="ARBA" id="ARBA00022737"/>
    </source>
</evidence>
<dbReference type="EMBL" id="SWFS01000007">
    <property type="protein sequence ID" value="KAA8917812.1"/>
    <property type="molecule type" value="Genomic_DNA"/>
</dbReference>
<dbReference type="InterPro" id="IPR045075">
    <property type="entry name" value="Syf1-like"/>
</dbReference>
<evidence type="ECO:0000256" key="2">
    <source>
        <dbReference type="ARBA" id="ARBA00008644"/>
    </source>
</evidence>
<feature type="domain" description="Pre-mRNA-splicing factor Syf1-like N-terminal HAT-repeats" evidence="14">
    <location>
        <begin position="53"/>
        <end position="199"/>
    </location>
</feature>
<reference evidence="15" key="1">
    <citation type="journal article" date="2019" name="G3 (Bethesda)">
        <title>Genome Assemblies of Two Rare Opportunistic Yeast Pathogens: Diutina rugosa (syn. Candida rugosa) and Trichomonascus ciferrii (syn. Candida ciferrii).</title>
        <authorList>
            <person name="Mixao V."/>
            <person name="Saus E."/>
            <person name="Hansen A.P."/>
            <person name="Lass-Florl C."/>
            <person name="Gabaldon T."/>
        </authorList>
    </citation>
    <scope>NUCLEOTIDE SEQUENCE</scope>
    <source>
        <strain evidence="15">CBS 4856</strain>
    </source>
</reference>
<dbReference type="FunFam" id="1.25.40.10:FF:000796">
    <property type="entry name" value="Crooked neck pre-mRNA splicing factor 1"/>
    <property type="match status" value="1"/>
</dbReference>
<evidence type="ECO:0000256" key="8">
    <source>
        <dbReference type="ARBA" id="ARBA00023242"/>
    </source>
</evidence>
<feature type="region of interest" description="Disordered" evidence="12">
    <location>
        <begin position="554"/>
        <end position="573"/>
    </location>
</feature>
<evidence type="ECO:0000256" key="3">
    <source>
        <dbReference type="ARBA" id="ARBA00011524"/>
    </source>
</evidence>
<evidence type="ECO:0000256" key="4">
    <source>
        <dbReference type="ARBA" id="ARBA00022664"/>
    </source>
</evidence>
<keyword evidence="4" id="KW-0507">mRNA processing</keyword>
<evidence type="ECO:0000256" key="9">
    <source>
        <dbReference type="ARBA" id="ARBA00037040"/>
    </source>
</evidence>
<dbReference type="InterPro" id="IPR011990">
    <property type="entry name" value="TPR-like_helical_dom_sf"/>
</dbReference>
<feature type="repeat" description="TPR" evidence="11">
    <location>
        <begin position="66"/>
        <end position="99"/>
    </location>
</feature>
<dbReference type="InterPro" id="IPR003107">
    <property type="entry name" value="HAT"/>
</dbReference>
<dbReference type="GO" id="GO:0000245">
    <property type="term" value="P:spliceosomal complex assembly"/>
    <property type="evidence" value="ECO:0007669"/>
    <property type="project" value="TreeGrafter"/>
</dbReference>
<evidence type="ECO:0000256" key="7">
    <source>
        <dbReference type="ARBA" id="ARBA00023187"/>
    </source>
</evidence>
<dbReference type="Proteomes" id="UP000761534">
    <property type="component" value="Unassembled WGS sequence"/>
</dbReference>
<evidence type="ECO:0000256" key="1">
    <source>
        <dbReference type="ARBA" id="ARBA00004123"/>
    </source>
</evidence>
<gene>
    <name evidence="15" type="ORF">TRICI_000014</name>
</gene>
<dbReference type="GO" id="GO:0071014">
    <property type="term" value="C:post-mRNA release spliceosomal complex"/>
    <property type="evidence" value="ECO:0007669"/>
    <property type="project" value="TreeGrafter"/>
</dbReference>
<name>A0A642VEJ4_9ASCO</name>
<comment type="subcellular location">
    <subcellularLocation>
        <location evidence="1">Nucleus</location>
    </subcellularLocation>
</comment>
<evidence type="ECO:0000313" key="16">
    <source>
        <dbReference type="Proteomes" id="UP000761534"/>
    </source>
</evidence>
<dbReference type="Pfam" id="PF23233">
    <property type="entry name" value="HAT_Syf1_CNRKL1_N"/>
    <property type="match status" value="1"/>
</dbReference>
<comment type="caution">
    <text evidence="15">The sequence shown here is derived from an EMBL/GenBank/DDBJ whole genome shotgun (WGS) entry which is preliminary data.</text>
</comment>
<dbReference type="FunFam" id="1.25.40.10:FF:000306">
    <property type="entry name" value="Cell cycle control protein cwf4"/>
    <property type="match status" value="1"/>
</dbReference>
<accession>A0A642VEJ4</accession>
<comment type="subunit">
    <text evidence="3">Associated with the spliceosome.</text>
</comment>
<dbReference type="VEuPathDB" id="FungiDB:TRICI_000014"/>
<dbReference type="InterPro" id="IPR055433">
    <property type="entry name" value="HAT_Syf1-like_N"/>
</dbReference>
<dbReference type="GO" id="GO:0071007">
    <property type="term" value="C:U2-type catalytic step 2 spliceosome"/>
    <property type="evidence" value="ECO:0007669"/>
    <property type="project" value="TreeGrafter"/>
</dbReference>
<dbReference type="SMART" id="SM00386">
    <property type="entry name" value="HAT"/>
    <property type="match status" value="14"/>
</dbReference>
<sequence length="676" mass="80966">MSNVKNKAVAPLQISAEQILLEAFERKDEPLKAPKQTIADLEELKEFQGRKRQEYEEALRRNRLNTGQWIRYAEFEIEQREYERARSVFERALDVESTNIPLWIRYIKAELKERNINHARNLLDRAVAILPRVDKLWFLYVGVEETLSNISGCRQVFERWMNWRPSAAAWNAYINMEKRYGEYENCREIFHRFTAVHPQSENWIKWARFEEEFGSADNVRDVYTLAVDTMGEGFMDEKILVNWAKWETRQHEWERARAIYTYGLERLSKSKSMKLYNSYTSFEKQYGDKDGIENVILSKRRVGYEDQIKEDPHNYDAWFSYLTLLEEAGSRDEIREVFERAISNIPSKKQKKFWRRYIFLWIRYAVYEELVNNDEDRAREIYQQCLKIVPHKAFTFAKIWLLFAKFELRHNTTPDTARKILGQAIGLSKGLKAKIFKGYIEIEKQLKEFDRCRKLYEKYIDSFPDIPQPWIEYANLEQDLGDEERARGIYELAIQQADEHGMEMPELVWKRYIEFEAEEGNYHNSRNLFETLLERANHVKVWISYATFELSIPEIEDEDEEEEEREPSEESRANARRIYERAWDKLKKDNASKEDRVVLHSSWLQFEETYGTEDTLKKVQDMKPSMVKKRRKLDENTVEEYVDYVFPTDEQDKSYSKLLENAKKWKQQKAAANSST</sequence>
<dbReference type="PANTHER" id="PTHR11246">
    <property type="entry name" value="PRE-MRNA SPLICING FACTOR"/>
    <property type="match status" value="1"/>
</dbReference>
<feature type="compositionally biased region" description="Acidic residues" evidence="12">
    <location>
        <begin position="554"/>
        <end position="567"/>
    </location>
</feature>
<dbReference type="Pfam" id="PF23231">
    <property type="entry name" value="HAT_Syf1_CNRKL1_C"/>
    <property type="match status" value="1"/>
</dbReference>
<dbReference type="OrthoDB" id="541719at2759"/>